<dbReference type="EMBL" id="CP003731">
    <property type="protein sequence ID" value="AFO52247.1"/>
    <property type="molecule type" value="Genomic_DNA"/>
</dbReference>
<gene>
    <name evidence="2" type="ordered locus">MHLP_03335</name>
</gene>
<keyword evidence="1" id="KW-0732">Signal</keyword>
<dbReference type="STRING" id="1212765.MHLP_03335"/>
<protein>
    <submittedName>
        <fullName evidence="2">Uncharacterized protein</fullName>
    </submittedName>
</protein>
<reference evidence="3" key="2">
    <citation type="submission" date="2012-07" db="EMBL/GenBank/DDBJ databases">
        <title>Complete genome sequence of 'Candidatus Mycoplasma haemolamae'.</title>
        <authorList>
            <person name="Guimaraes A.M.S."/>
            <person name="Toth B."/>
            <person name="Santos A.P."/>
            <person name="Nascimento N.C."/>
            <person name="Sojka J.E."/>
            <person name="Messick J.B."/>
        </authorList>
    </citation>
    <scope>NUCLEOTIDE SEQUENCE [LARGE SCALE GENOMIC DNA]</scope>
    <source>
        <strain evidence="3">Purdue</strain>
    </source>
</reference>
<reference evidence="2 3" key="1">
    <citation type="journal article" date="2012" name="J. Bacteriol.">
        <title>Genome Sequence of "Candidatus Mycoplasma haemolamae" Strain Purdue, a Red Blood Cell Pathogen of Alpacas (Vicugna pacos) and Llamas (Lama glama).</title>
        <authorList>
            <person name="Guimaraes A.M."/>
            <person name="Toth B."/>
            <person name="Santos A.P."/>
            <person name="do Nascimento N.C."/>
            <person name="Kritchevsky J.E."/>
            <person name="Messick J.B."/>
        </authorList>
    </citation>
    <scope>NUCLEOTIDE SEQUENCE [LARGE SCALE GENOMIC DNA]</scope>
    <source>
        <strain evidence="2 3">Purdue</strain>
    </source>
</reference>
<dbReference type="Proteomes" id="UP000006502">
    <property type="component" value="Chromosome"/>
</dbReference>
<dbReference type="AlphaFoldDB" id="I7C6T4"/>
<proteinExistence type="predicted"/>
<evidence type="ECO:0000313" key="3">
    <source>
        <dbReference type="Proteomes" id="UP000006502"/>
    </source>
</evidence>
<dbReference type="HOGENOM" id="CLU_713340_0_0_14"/>
<keyword evidence="3" id="KW-1185">Reference proteome</keyword>
<organism evidence="2 3">
    <name type="scientific">Mycoplasma haematolamae (strain Purdue)</name>
    <dbReference type="NCBI Taxonomy" id="1212765"/>
    <lineage>
        <taxon>Bacteria</taxon>
        <taxon>Bacillati</taxon>
        <taxon>Mycoplasmatota</taxon>
        <taxon>Mollicutes</taxon>
        <taxon>Mycoplasmataceae</taxon>
        <taxon>Mycoplasma</taxon>
    </lineage>
</organism>
<feature type="signal peptide" evidence="1">
    <location>
        <begin position="1"/>
        <end position="22"/>
    </location>
</feature>
<feature type="chain" id="PRO_5003708633" evidence="1">
    <location>
        <begin position="23"/>
        <end position="387"/>
    </location>
</feature>
<evidence type="ECO:0000256" key="1">
    <source>
        <dbReference type="SAM" id="SignalP"/>
    </source>
</evidence>
<dbReference type="PATRIC" id="fig|1212765.3.peg.753"/>
<name>I7C6T4_MYCHA</name>
<accession>I7C6T4</accession>
<evidence type="ECO:0000313" key="2">
    <source>
        <dbReference type="EMBL" id="AFO52247.1"/>
    </source>
</evidence>
<sequence length="387" mass="43842">MTLKAKLLSALMVLGINGAAVASLEGKFLTPSSSPEYWHSNNHKLDEANSPNAKSLSLELGSDRVSGIDLKEPSVHPSLSADVLKPELQNYFIDFESLGSDLSAGKLGRSLKKINRNLGKDEALQELERKKLEKYSKRAQDLAEHASSYLSAKKKVQKNLQLKSSVSDLAEGKITSSVVDLSLNAQERKALMTFYEKYSLIKEDSEVLENKINKLKGRKEALYHPELEKMRREGIIRALKDLNWSEEKVTLKKNDLFNPLEAKRDYGWGEWGDKNPFYYLFSSQDEWLKMMSFYHYSESEWRSYVHKGEQCIVTWGSLFGSLCVGNVEDYEKAVKQAKSQIELRIAEKLLSLTGNLPEVKESEASMQRGELPSWIRLALAGIVVQQR</sequence>
<dbReference type="KEGG" id="mhl:MHLP_03335"/>